<proteinExistence type="predicted"/>
<dbReference type="PROSITE" id="PS50043">
    <property type="entry name" value="HTH_LUXR_2"/>
    <property type="match status" value="1"/>
</dbReference>
<feature type="domain" description="HTH luxR-type" evidence="5">
    <location>
        <begin position="447"/>
        <end position="512"/>
    </location>
</feature>
<keyword evidence="4" id="KW-0812">Transmembrane</keyword>
<dbReference type="RefSeq" id="WP_009307000.1">
    <property type="nucleotide sequence ID" value="NZ_AP025575.1"/>
</dbReference>
<evidence type="ECO:0000256" key="4">
    <source>
        <dbReference type="SAM" id="Phobius"/>
    </source>
</evidence>
<evidence type="ECO:0000259" key="5">
    <source>
        <dbReference type="PROSITE" id="PS50043"/>
    </source>
</evidence>
<keyword evidence="2" id="KW-0238">DNA-binding</keyword>
<keyword evidence="1" id="KW-0805">Transcription regulation</keyword>
<dbReference type="SUPFAM" id="SSF46894">
    <property type="entry name" value="C-terminal effector domain of the bipartite response regulators"/>
    <property type="match status" value="1"/>
</dbReference>
<feature type="transmembrane region" description="Helical" evidence="4">
    <location>
        <begin position="378"/>
        <end position="396"/>
    </location>
</feature>
<evidence type="ECO:0000313" key="7">
    <source>
        <dbReference type="Proteomes" id="UP000253752"/>
    </source>
</evidence>
<feature type="transmembrane region" description="Helical" evidence="4">
    <location>
        <begin position="115"/>
        <end position="135"/>
    </location>
</feature>
<evidence type="ECO:0000256" key="1">
    <source>
        <dbReference type="ARBA" id="ARBA00023015"/>
    </source>
</evidence>
<dbReference type="EMBL" id="PPTX01000001">
    <property type="protein sequence ID" value="RDB82024.1"/>
    <property type="molecule type" value="Genomic_DNA"/>
</dbReference>
<comment type="caution">
    <text evidence="6">The sequence shown here is derived from an EMBL/GenBank/DDBJ whole genome shotgun (WGS) entry which is preliminary data.</text>
</comment>
<reference evidence="6 7" key="1">
    <citation type="journal article" date="2018" name="Elife">
        <title>Discovery and characterization of a prevalent human gut bacterial enzyme sufficient for the inactivation of a family of plant toxins.</title>
        <authorList>
            <person name="Koppel N."/>
            <person name="Bisanz J.E."/>
            <person name="Pandelia M.E."/>
            <person name="Turnbaugh P.J."/>
            <person name="Balskus E.P."/>
        </authorList>
    </citation>
    <scope>NUCLEOTIDE SEQUENCE [LARGE SCALE GENOMIC DNA]</scope>
    <source>
        <strain evidence="6 7">MR1 #12</strain>
    </source>
</reference>
<evidence type="ECO:0000256" key="2">
    <source>
        <dbReference type="ARBA" id="ARBA00023125"/>
    </source>
</evidence>
<dbReference type="Pfam" id="PF00196">
    <property type="entry name" value="GerE"/>
    <property type="match status" value="1"/>
</dbReference>
<dbReference type="PANTHER" id="PTHR44688">
    <property type="entry name" value="DNA-BINDING TRANSCRIPTIONAL ACTIVATOR DEVR_DOSR"/>
    <property type="match status" value="1"/>
</dbReference>
<feature type="transmembrane region" description="Helical" evidence="4">
    <location>
        <begin position="255"/>
        <end position="275"/>
    </location>
</feature>
<keyword evidence="4" id="KW-0472">Membrane</keyword>
<feature type="transmembrane region" description="Helical" evidence="4">
    <location>
        <begin position="222"/>
        <end position="243"/>
    </location>
</feature>
<dbReference type="AlphaFoldDB" id="A0A369N079"/>
<dbReference type="SMART" id="SM00421">
    <property type="entry name" value="HTH_LUXR"/>
    <property type="match status" value="1"/>
</dbReference>
<feature type="transmembrane region" description="Helical" evidence="4">
    <location>
        <begin position="180"/>
        <end position="202"/>
    </location>
</feature>
<feature type="transmembrane region" description="Helical" evidence="4">
    <location>
        <begin position="343"/>
        <end position="366"/>
    </location>
</feature>
<dbReference type="GO" id="GO:0006355">
    <property type="term" value="P:regulation of DNA-templated transcription"/>
    <property type="evidence" value="ECO:0007669"/>
    <property type="project" value="InterPro"/>
</dbReference>
<dbReference type="InterPro" id="IPR016032">
    <property type="entry name" value="Sig_transdc_resp-reg_C-effctor"/>
</dbReference>
<feature type="transmembrane region" description="Helical" evidence="4">
    <location>
        <begin position="12"/>
        <end position="31"/>
    </location>
</feature>
<sequence>MKGFFEKLVKACPSLPFLALGVWLAWAYIAYSGTAWLSDTEMNGANISTMYIVSTLTFGIVLLASTFRAARIRQLLDRPAVVIAGGAFASLGCLVIVLIGPYYLTKVLPYDLITALFYIASACTGLGTAVVGLKCGQLYGAIAPRKAILYTALSHVAIAVIYFTVIGSPSWQPVPGGPSLAGILAFVGMPLAAAGAAALSFIAPLGEKAERGESRSRFPRSFWKLAAVTFAFSFVVVALRSMLVEVSPIDVTLDNTRLVMLLRMAMALVFAAAAIGVEGERFDFGKIYSVIMAAVVALIAFCPIVGVTHLGWSALVTFLSAVFEFVLWCILAFVVYQRHISAVLVFGFGYGAFMAGSGAGWLAGVHVFPQIAATGNSIVLYLVLAFAVLACAFVLFSEKEFDRLFKPEGEGEASLDDLLGDELPGMRPDDADAHTNKKGRFGLAIDALADQAGLSRREKDVLRCLAMGYDAGAAAKRLQVSWNTVRTHTRNVYAKLDIHSRQELIDLVDRATERTQER</sequence>
<dbReference type="SUPFAM" id="SSF103473">
    <property type="entry name" value="MFS general substrate transporter"/>
    <property type="match status" value="1"/>
</dbReference>
<dbReference type="GO" id="GO:0003677">
    <property type="term" value="F:DNA binding"/>
    <property type="evidence" value="ECO:0007669"/>
    <property type="project" value="UniProtKB-KW"/>
</dbReference>
<keyword evidence="3" id="KW-0804">Transcription</keyword>
<feature type="transmembrane region" description="Helical" evidence="4">
    <location>
        <begin position="147"/>
        <end position="168"/>
    </location>
</feature>
<feature type="transmembrane region" description="Helical" evidence="4">
    <location>
        <begin position="81"/>
        <end position="103"/>
    </location>
</feature>
<dbReference type="CDD" id="cd06170">
    <property type="entry name" value="LuxR_C_like"/>
    <property type="match status" value="1"/>
</dbReference>
<accession>A0A369N079</accession>
<protein>
    <submittedName>
        <fullName evidence="6">LuxR family transcriptional regulator</fullName>
    </submittedName>
</protein>
<organism evidence="6 7">
    <name type="scientific">Eggerthella lenta</name>
    <name type="common">Eubacterium lentum</name>
    <dbReference type="NCBI Taxonomy" id="84112"/>
    <lineage>
        <taxon>Bacteria</taxon>
        <taxon>Bacillati</taxon>
        <taxon>Actinomycetota</taxon>
        <taxon>Coriobacteriia</taxon>
        <taxon>Eggerthellales</taxon>
        <taxon>Eggerthellaceae</taxon>
        <taxon>Eggerthella</taxon>
    </lineage>
</organism>
<name>A0A369N079_EGGLN</name>
<keyword evidence="4" id="KW-1133">Transmembrane helix</keyword>
<evidence type="ECO:0000313" key="6">
    <source>
        <dbReference type="EMBL" id="RDB82024.1"/>
    </source>
</evidence>
<dbReference type="PANTHER" id="PTHR44688:SF16">
    <property type="entry name" value="DNA-BINDING TRANSCRIPTIONAL ACTIVATOR DEVR_DOSR"/>
    <property type="match status" value="1"/>
</dbReference>
<dbReference type="PRINTS" id="PR00038">
    <property type="entry name" value="HTHLUXR"/>
</dbReference>
<dbReference type="InterPro" id="IPR000792">
    <property type="entry name" value="Tscrpt_reg_LuxR_C"/>
</dbReference>
<evidence type="ECO:0000256" key="3">
    <source>
        <dbReference type="ARBA" id="ARBA00023163"/>
    </source>
</evidence>
<dbReference type="InterPro" id="IPR036388">
    <property type="entry name" value="WH-like_DNA-bd_sf"/>
</dbReference>
<dbReference type="InterPro" id="IPR036259">
    <property type="entry name" value="MFS_trans_sf"/>
</dbReference>
<feature type="transmembrane region" description="Helical" evidence="4">
    <location>
        <begin position="51"/>
        <end position="69"/>
    </location>
</feature>
<dbReference type="Gene3D" id="1.10.10.10">
    <property type="entry name" value="Winged helix-like DNA-binding domain superfamily/Winged helix DNA-binding domain"/>
    <property type="match status" value="1"/>
</dbReference>
<feature type="transmembrane region" description="Helical" evidence="4">
    <location>
        <begin position="287"/>
        <end position="306"/>
    </location>
</feature>
<feature type="transmembrane region" description="Helical" evidence="4">
    <location>
        <begin position="312"/>
        <end position="336"/>
    </location>
</feature>
<dbReference type="Proteomes" id="UP000253752">
    <property type="component" value="Unassembled WGS sequence"/>
</dbReference>
<gene>
    <name evidence="6" type="ORF">C1872_01045</name>
</gene>